<evidence type="ECO:0000313" key="6">
    <source>
        <dbReference type="EMBL" id="QSX28991.1"/>
    </source>
</evidence>
<dbReference type="InterPro" id="IPR020026">
    <property type="entry name" value="PseC"/>
</dbReference>
<dbReference type="InterPro" id="IPR015421">
    <property type="entry name" value="PyrdxlP-dep_Trfase_major"/>
</dbReference>
<keyword evidence="7" id="KW-1185">Reference proteome</keyword>
<evidence type="ECO:0000256" key="4">
    <source>
        <dbReference type="PIRSR" id="PIRSR000390-2"/>
    </source>
</evidence>
<dbReference type="PANTHER" id="PTHR30244">
    <property type="entry name" value="TRANSAMINASE"/>
    <property type="match status" value="1"/>
</dbReference>
<dbReference type="AlphaFoldDB" id="A0A974XL27"/>
<dbReference type="RefSeq" id="WP_207324276.1">
    <property type="nucleotide sequence ID" value="NZ_CP071504.1"/>
</dbReference>
<dbReference type="EMBL" id="CP071504">
    <property type="protein sequence ID" value="QSX28991.1"/>
    <property type="molecule type" value="Genomic_DNA"/>
</dbReference>
<evidence type="ECO:0000256" key="3">
    <source>
        <dbReference type="PIRSR" id="PIRSR000390-1"/>
    </source>
</evidence>
<sequence>MILYGRQDISPQDIAAVVEVLNSDYLTQGPCVPAFEKAICELTHADHAVAVNSATSALHIACLALGVGAGDLVWTSPITFVASANCALYCGAEVDFVDVESSTGNMSPAALKAKLETAKARGRLPKVIIPVHLAGHSCDMKTIGALARQYGVSLVEDASHCVGGSHDGDKIGACRYSDITVFSFHPVKIITTAEGGVATTQDARLAEKMALFRSHGITKAVEKLQRPDEGPWYYEQQELGFNYRMTELQAALGLSQLERLQTFVEIRNRLAEQYRRALADSVVTTVDPLAGSLSAYHLQIVRLPDPAKRRAVFEKMQADGIQVHVHYFPVHLQPYYQGLGFAKGDFPIAEQFYSEIMTLPLHPGVSQEQVEFIVQRLLVHVSA</sequence>
<dbReference type="InterPro" id="IPR015424">
    <property type="entry name" value="PyrdxlP-dep_Trfase"/>
</dbReference>
<dbReference type="Gene3D" id="3.90.1150.10">
    <property type="entry name" value="Aspartate Aminotransferase, domain 1"/>
    <property type="match status" value="1"/>
</dbReference>
<dbReference type="GO" id="GO:0030170">
    <property type="term" value="F:pyridoxal phosphate binding"/>
    <property type="evidence" value="ECO:0007669"/>
    <property type="project" value="TreeGrafter"/>
</dbReference>
<dbReference type="CDD" id="cd00616">
    <property type="entry name" value="AHBA_syn"/>
    <property type="match status" value="1"/>
</dbReference>
<dbReference type="SUPFAM" id="SSF53383">
    <property type="entry name" value="PLP-dependent transferases"/>
    <property type="match status" value="1"/>
</dbReference>
<reference evidence="6 7" key="1">
    <citation type="submission" date="2021-03" db="EMBL/GenBank/DDBJ databases">
        <title>Novel species identification of genus Shewanella.</title>
        <authorList>
            <person name="Liu G."/>
            <person name="Zhang Q."/>
        </authorList>
    </citation>
    <scope>NUCLEOTIDE SEQUENCE [LARGE SCALE GENOMIC DNA]</scope>
    <source>
        <strain evidence="6 7">FJAT-53726</strain>
    </source>
</reference>
<dbReference type="Proteomes" id="UP000663281">
    <property type="component" value="Chromosome"/>
</dbReference>
<proteinExistence type="inferred from homology"/>
<dbReference type="PANTHER" id="PTHR30244:SF34">
    <property type="entry name" value="DTDP-4-AMINO-4,6-DIDEOXYGALACTOSE TRANSAMINASE"/>
    <property type="match status" value="1"/>
</dbReference>
<feature type="active site" description="Proton acceptor" evidence="3">
    <location>
        <position position="188"/>
    </location>
</feature>
<dbReference type="KEGG" id="scyp:JYB88_12085"/>
<dbReference type="PIRSF" id="PIRSF000390">
    <property type="entry name" value="PLP_StrS"/>
    <property type="match status" value="1"/>
</dbReference>
<name>A0A974XL27_9GAMM</name>
<dbReference type="GO" id="GO:0000271">
    <property type="term" value="P:polysaccharide biosynthetic process"/>
    <property type="evidence" value="ECO:0007669"/>
    <property type="project" value="TreeGrafter"/>
</dbReference>
<dbReference type="Pfam" id="PF01041">
    <property type="entry name" value="DegT_DnrJ_EryC1"/>
    <property type="match status" value="1"/>
</dbReference>
<keyword evidence="1 4" id="KW-0663">Pyridoxal phosphate</keyword>
<accession>A0A974XL27</accession>
<evidence type="ECO:0000313" key="7">
    <source>
        <dbReference type="Proteomes" id="UP000663281"/>
    </source>
</evidence>
<dbReference type="NCBIfam" id="TIGR03588">
    <property type="entry name" value="PseC"/>
    <property type="match status" value="1"/>
</dbReference>
<evidence type="ECO:0000256" key="2">
    <source>
        <dbReference type="ARBA" id="ARBA00037999"/>
    </source>
</evidence>
<keyword evidence="6" id="KW-0032">Aminotransferase</keyword>
<feature type="modified residue" description="N6-(pyridoxal phosphate)lysine" evidence="4">
    <location>
        <position position="188"/>
    </location>
</feature>
<evidence type="ECO:0000256" key="5">
    <source>
        <dbReference type="RuleBase" id="RU004508"/>
    </source>
</evidence>
<dbReference type="GO" id="GO:0008483">
    <property type="term" value="F:transaminase activity"/>
    <property type="evidence" value="ECO:0007669"/>
    <property type="project" value="UniProtKB-KW"/>
</dbReference>
<protein>
    <submittedName>
        <fullName evidence="6">UDP-4-amino-4, 6-dideoxy-N-acetyl-beta-L-altrosamine transaminase</fullName>
        <ecNumber evidence="6">2.6.1.92</ecNumber>
    </submittedName>
</protein>
<dbReference type="EC" id="2.6.1.92" evidence="6"/>
<comment type="similarity">
    <text evidence="2 5">Belongs to the DegT/DnrJ/EryC1 family.</text>
</comment>
<dbReference type="InterPro" id="IPR000653">
    <property type="entry name" value="DegT/StrS_aminotransferase"/>
</dbReference>
<evidence type="ECO:0000256" key="1">
    <source>
        <dbReference type="ARBA" id="ARBA00022898"/>
    </source>
</evidence>
<keyword evidence="6" id="KW-0808">Transferase</keyword>
<dbReference type="Gene3D" id="3.40.640.10">
    <property type="entry name" value="Type I PLP-dependent aspartate aminotransferase-like (Major domain)"/>
    <property type="match status" value="1"/>
</dbReference>
<organism evidence="6 7">
    <name type="scientific">Shewanella cyperi</name>
    <dbReference type="NCBI Taxonomy" id="2814292"/>
    <lineage>
        <taxon>Bacteria</taxon>
        <taxon>Pseudomonadati</taxon>
        <taxon>Pseudomonadota</taxon>
        <taxon>Gammaproteobacteria</taxon>
        <taxon>Alteromonadales</taxon>
        <taxon>Shewanellaceae</taxon>
        <taxon>Shewanella</taxon>
    </lineage>
</organism>
<dbReference type="InterPro" id="IPR015422">
    <property type="entry name" value="PyrdxlP-dep_Trfase_small"/>
</dbReference>
<gene>
    <name evidence="6" type="primary">pseC</name>
    <name evidence="6" type="ORF">JYB88_12085</name>
</gene>